<dbReference type="PIRSF" id="PIRSF000538">
    <property type="entry name" value="GlpK"/>
    <property type="match status" value="1"/>
</dbReference>
<dbReference type="PANTHER" id="PTHR43095:SF5">
    <property type="entry name" value="XYLULOSE KINASE"/>
    <property type="match status" value="1"/>
</dbReference>
<dbReference type="SUPFAM" id="SSF53067">
    <property type="entry name" value="Actin-like ATPase domain"/>
    <property type="match status" value="2"/>
</dbReference>
<proteinExistence type="inferred from homology"/>
<dbReference type="EMBL" id="FNCO01000002">
    <property type="protein sequence ID" value="SDG43933.1"/>
    <property type="molecule type" value="Genomic_DNA"/>
</dbReference>
<keyword evidence="3 4" id="KW-0418">Kinase</keyword>
<dbReference type="InterPro" id="IPR000577">
    <property type="entry name" value="Carb_kinase_FGGY"/>
</dbReference>
<keyword evidence="2 4" id="KW-0808">Transferase</keyword>
<dbReference type="Pfam" id="PF02782">
    <property type="entry name" value="FGGY_C"/>
    <property type="match status" value="1"/>
</dbReference>
<feature type="domain" description="Carbohydrate kinase FGGY C-terminal" evidence="6">
    <location>
        <begin position="257"/>
        <end position="448"/>
    </location>
</feature>
<dbReference type="PANTHER" id="PTHR43095">
    <property type="entry name" value="SUGAR KINASE"/>
    <property type="match status" value="1"/>
</dbReference>
<dbReference type="CDD" id="cd07779">
    <property type="entry name" value="ASKHA_NBD_FGGY_YgcE-like"/>
    <property type="match status" value="1"/>
</dbReference>
<gene>
    <name evidence="7" type="ORF">SAMN05216605_10292</name>
</gene>
<feature type="domain" description="Carbohydrate kinase FGGY N-terminal" evidence="5">
    <location>
        <begin position="4"/>
        <end position="248"/>
    </location>
</feature>
<dbReference type="GO" id="GO:0005975">
    <property type="term" value="P:carbohydrate metabolic process"/>
    <property type="evidence" value="ECO:0007669"/>
    <property type="project" value="InterPro"/>
</dbReference>
<dbReference type="Proteomes" id="UP000182894">
    <property type="component" value="Unassembled WGS sequence"/>
</dbReference>
<comment type="similarity">
    <text evidence="1 4">Belongs to the FGGY kinase family.</text>
</comment>
<reference evidence="8" key="1">
    <citation type="submission" date="2016-10" db="EMBL/GenBank/DDBJ databases">
        <authorList>
            <person name="Varghese N."/>
            <person name="Submissions S."/>
        </authorList>
    </citation>
    <scope>NUCLEOTIDE SEQUENCE [LARGE SCALE GENOMIC DNA]</scope>
    <source>
        <strain evidence="8">ATCC 700689</strain>
    </source>
</reference>
<dbReference type="InterPro" id="IPR018484">
    <property type="entry name" value="FGGY_N"/>
</dbReference>
<dbReference type="InterPro" id="IPR050406">
    <property type="entry name" value="FGGY_Carb_Kinase"/>
</dbReference>
<dbReference type="GO" id="GO:0016301">
    <property type="term" value="F:kinase activity"/>
    <property type="evidence" value="ECO:0007669"/>
    <property type="project" value="UniProtKB-KW"/>
</dbReference>
<dbReference type="PROSITE" id="PS00445">
    <property type="entry name" value="FGGY_KINASES_2"/>
    <property type="match status" value="1"/>
</dbReference>
<evidence type="ECO:0000313" key="7">
    <source>
        <dbReference type="EMBL" id="SDG43933.1"/>
    </source>
</evidence>
<dbReference type="Gene3D" id="3.30.420.40">
    <property type="match status" value="2"/>
</dbReference>
<evidence type="ECO:0000256" key="4">
    <source>
        <dbReference type="RuleBase" id="RU003733"/>
    </source>
</evidence>
<dbReference type="OrthoDB" id="9805576at2"/>
<evidence type="ECO:0000256" key="3">
    <source>
        <dbReference type="ARBA" id="ARBA00022777"/>
    </source>
</evidence>
<dbReference type="GO" id="GO:0016773">
    <property type="term" value="F:phosphotransferase activity, alcohol group as acceptor"/>
    <property type="evidence" value="ECO:0007669"/>
    <property type="project" value="InterPro"/>
</dbReference>
<name>A0A1G7U8Z2_9PSED</name>
<accession>A0A1G7U8Z2</accession>
<protein>
    <submittedName>
        <fullName evidence="7">Xylulokinase</fullName>
    </submittedName>
</protein>
<evidence type="ECO:0000259" key="5">
    <source>
        <dbReference type="Pfam" id="PF00370"/>
    </source>
</evidence>
<organism evidence="7 8">
    <name type="scientific">Pseudomonas abietaniphila</name>
    <dbReference type="NCBI Taxonomy" id="89065"/>
    <lineage>
        <taxon>Bacteria</taxon>
        <taxon>Pseudomonadati</taxon>
        <taxon>Pseudomonadota</taxon>
        <taxon>Gammaproteobacteria</taxon>
        <taxon>Pseudomonadales</taxon>
        <taxon>Pseudomonadaceae</taxon>
        <taxon>Pseudomonas</taxon>
    </lineage>
</organism>
<evidence type="ECO:0000313" key="8">
    <source>
        <dbReference type="Proteomes" id="UP000182894"/>
    </source>
</evidence>
<dbReference type="Pfam" id="PF00370">
    <property type="entry name" value="FGGY_N"/>
    <property type="match status" value="1"/>
</dbReference>
<keyword evidence="8" id="KW-1185">Reference proteome</keyword>
<dbReference type="InterPro" id="IPR018485">
    <property type="entry name" value="FGGY_C"/>
</dbReference>
<dbReference type="STRING" id="89065.SAMN05216605_10292"/>
<evidence type="ECO:0000256" key="1">
    <source>
        <dbReference type="ARBA" id="ARBA00009156"/>
    </source>
</evidence>
<dbReference type="RefSeq" id="WP_074750422.1">
    <property type="nucleotide sequence ID" value="NZ_FNCO01000002.1"/>
</dbReference>
<dbReference type="AlphaFoldDB" id="A0A1G7U8Z2"/>
<dbReference type="InterPro" id="IPR043129">
    <property type="entry name" value="ATPase_NBD"/>
</dbReference>
<evidence type="ECO:0000256" key="2">
    <source>
        <dbReference type="ARBA" id="ARBA00022679"/>
    </source>
</evidence>
<evidence type="ECO:0000259" key="6">
    <source>
        <dbReference type="Pfam" id="PF02782"/>
    </source>
</evidence>
<sequence length="506" mass="54722">MQKIVIGIDLSTTTCKAIAWDVRGMLVAQARAPLALSRPAPNAYEQDPEDWWRATQCALKSLLAMIEGKVIAAVCVVNQRETVAVTDAEDRLLRPAILWLDERRKDEVAALCQRVGHERLHAITGKPHDWAPAIYSLAWMADAEPERFRQIRHVYEPHAWLVRKLTGEFLTSWASADPFGAFDIHTHAWAEDVLQALPIPLSTACFPNAAAPGSVLGTVTGQAQALTGLPAGTPVVAGGGDGQAGGLGIGVVSAGTAYLNLGTAIVSGVYADTPRVDEAFRTMCAIDRQGYVLETSLRSGTLLINSLLRQFFEIDVVAQPDSLIRLEIEASRVAPGSAGLILLPYWNGVMNPYWDQDARGCLLGLSPDHGRAEIYRAVLEGIALEQAVATQRMVQATGEPVNTFVAIGGGAASRLWCQIIADITDRPVIRAATQEASSLGAGIAAAVGAGWYEDFASAAQVMTQDGETFLPNPALREFHQELLALYSELYPRLRDLYPRLAKLNRR</sequence>
<dbReference type="InterPro" id="IPR018483">
    <property type="entry name" value="Carb_kinase_FGGY_CS"/>
</dbReference>